<feature type="region of interest" description="Disordered" evidence="1">
    <location>
        <begin position="123"/>
        <end position="217"/>
    </location>
</feature>
<feature type="compositionally biased region" description="Basic and acidic residues" evidence="1">
    <location>
        <begin position="127"/>
        <end position="145"/>
    </location>
</feature>
<proteinExistence type="predicted"/>
<reference evidence="4" key="2">
    <citation type="submission" date="2020-04" db="EMBL/GenBank/DDBJ databases">
        <authorList>
            <consortium name="NCBI Genome Project"/>
        </authorList>
    </citation>
    <scope>NUCLEOTIDE SEQUENCE</scope>
    <source>
        <strain evidence="4">CBS 304.34</strain>
    </source>
</reference>
<organism evidence="2">
    <name type="scientific">Mytilinidion resinicola</name>
    <dbReference type="NCBI Taxonomy" id="574789"/>
    <lineage>
        <taxon>Eukaryota</taxon>
        <taxon>Fungi</taxon>
        <taxon>Dikarya</taxon>
        <taxon>Ascomycota</taxon>
        <taxon>Pezizomycotina</taxon>
        <taxon>Dothideomycetes</taxon>
        <taxon>Pleosporomycetidae</taxon>
        <taxon>Mytilinidiales</taxon>
        <taxon>Mytilinidiaceae</taxon>
        <taxon>Mytilinidion</taxon>
    </lineage>
</organism>
<sequence length="263" mass="28886">MWLGSWLPDTDRALLSTPPPTAHQPQLSRNRSPRRPRRQHSAMAPSRRDNPWWSPFRLRTPARPTPEGRVNLRDALDLLNHFIQHARDKDMPFQECLLCSSVMSALLRAVNIARLPEPLRRSGSGPFEHHSEPHPLFDPSRDYHAGYDTSHGHPASAAPALEGHAPRLPSQQPEVHLRGGSGGTESKQPFGSAYGGRQPFGSAYNQQGSIGSSSADAAGRRERVLHVEDVGAGFSLRRSATGRVSEYGPATSMPSPRLGHAFC</sequence>
<evidence type="ECO:0000313" key="4">
    <source>
        <dbReference type="RefSeq" id="XP_033575354.1"/>
    </source>
</evidence>
<protein>
    <submittedName>
        <fullName evidence="2 4">Uncharacterized protein</fullName>
    </submittedName>
</protein>
<dbReference type="Proteomes" id="UP000504636">
    <property type="component" value="Unplaced"/>
</dbReference>
<accession>A0A6A6YHY5</accession>
<reference evidence="2 4" key="1">
    <citation type="journal article" date="2020" name="Stud. Mycol.">
        <title>101 Dothideomycetes genomes: a test case for predicting lifestyles and emergence of pathogens.</title>
        <authorList>
            <person name="Haridas S."/>
            <person name="Albert R."/>
            <person name="Binder M."/>
            <person name="Bloem J."/>
            <person name="Labutti K."/>
            <person name="Salamov A."/>
            <person name="Andreopoulos B."/>
            <person name="Baker S."/>
            <person name="Barry K."/>
            <person name="Bills G."/>
            <person name="Bluhm B."/>
            <person name="Cannon C."/>
            <person name="Castanera R."/>
            <person name="Culley D."/>
            <person name="Daum C."/>
            <person name="Ezra D."/>
            <person name="Gonzalez J."/>
            <person name="Henrissat B."/>
            <person name="Kuo A."/>
            <person name="Liang C."/>
            <person name="Lipzen A."/>
            <person name="Lutzoni F."/>
            <person name="Magnuson J."/>
            <person name="Mondo S."/>
            <person name="Nolan M."/>
            <person name="Ohm R."/>
            <person name="Pangilinan J."/>
            <person name="Park H.-J."/>
            <person name="Ramirez L."/>
            <person name="Alfaro M."/>
            <person name="Sun H."/>
            <person name="Tritt A."/>
            <person name="Yoshinaga Y."/>
            <person name="Zwiers L.-H."/>
            <person name="Turgeon B."/>
            <person name="Goodwin S."/>
            <person name="Spatafora J."/>
            <person name="Crous P."/>
            <person name="Grigoriev I."/>
        </authorList>
    </citation>
    <scope>NUCLEOTIDE SEQUENCE</scope>
    <source>
        <strain evidence="2 4">CBS 304.34</strain>
    </source>
</reference>
<reference evidence="4" key="3">
    <citation type="submission" date="2025-04" db="UniProtKB">
        <authorList>
            <consortium name="RefSeq"/>
        </authorList>
    </citation>
    <scope>IDENTIFICATION</scope>
    <source>
        <strain evidence="4">CBS 304.34</strain>
    </source>
</reference>
<feature type="region of interest" description="Disordered" evidence="1">
    <location>
        <begin position="1"/>
        <end position="68"/>
    </location>
</feature>
<keyword evidence="3" id="KW-1185">Reference proteome</keyword>
<evidence type="ECO:0000313" key="2">
    <source>
        <dbReference type="EMBL" id="KAF2808390.1"/>
    </source>
</evidence>
<dbReference type="GeneID" id="54469073"/>
<gene>
    <name evidence="2 4" type="ORF">BDZ99DRAFT_572261</name>
</gene>
<dbReference type="EMBL" id="MU003703">
    <property type="protein sequence ID" value="KAF2808390.1"/>
    <property type="molecule type" value="Genomic_DNA"/>
</dbReference>
<dbReference type="RefSeq" id="XP_033575354.1">
    <property type="nucleotide sequence ID" value="XM_033728180.1"/>
</dbReference>
<feature type="compositionally biased region" description="Low complexity" evidence="1">
    <location>
        <begin position="208"/>
        <end position="217"/>
    </location>
</feature>
<evidence type="ECO:0000313" key="3">
    <source>
        <dbReference type="Proteomes" id="UP000504636"/>
    </source>
</evidence>
<evidence type="ECO:0000256" key="1">
    <source>
        <dbReference type="SAM" id="MobiDB-lite"/>
    </source>
</evidence>
<name>A0A6A6YHY5_9PEZI</name>
<feature type="compositionally biased region" description="Basic residues" evidence="1">
    <location>
        <begin position="31"/>
        <end position="40"/>
    </location>
</feature>
<dbReference type="AlphaFoldDB" id="A0A6A6YHY5"/>